<dbReference type="Proteomes" id="UP001301958">
    <property type="component" value="Unassembled WGS sequence"/>
</dbReference>
<keyword evidence="1" id="KW-0732">Signal</keyword>
<comment type="caution">
    <text evidence="2">The sequence shown here is derived from an EMBL/GenBank/DDBJ whole genome shotgun (WGS) entry which is preliminary data.</text>
</comment>
<sequence>MPSISNLLSFFLYLATSVLADTHEGPPLDLNELFENLHFLDLNGGLNTLPVQKYTITQWGFGTVPSICFDMAADRQCDPHDLEVFDVNFDDCPGYSNVICRCKDSPMSVQDIANDLGRIPVKARQWINHIGTFSAPECSAYSGGNHVVVLGDCLDRASVTIHEVAHSLDGWALYSAQNGQQYSSTTEWHDIISNDMYVADNYAKARWSESWAQVAVMAAYHHNIGSIWDLEVDYMTGQLNKVIEQTEGLLKFVEGRICDRHWPQEPVVCMGDRARNEGYCDGIEDENARMVSFIADGECPALDPEARRQIEEDEKFRKHHAEEEAGLIIAKRFEA</sequence>
<reference evidence="2" key="2">
    <citation type="submission" date="2023-05" db="EMBL/GenBank/DDBJ databases">
        <authorList>
            <consortium name="Lawrence Berkeley National Laboratory"/>
            <person name="Steindorff A."/>
            <person name="Hensen N."/>
            <person name="Bonometti L."/>
            <person name="Westerberg I."/>
            <person name="Brannstrom I.O."/>
            <person name="Guillou S."/>
            <person name="Cros-Aarteil S."/>
            <person name="Calhoun S."/>
            <person name="Haridas S."/>
            <person name="Kuo A."/>
            <person name="Mondo S."/>
            <person name="Pangilinan J."/>
            <person name="Riley R."/>
            <person name="Labutti K."/>
            <person name="Andreopoulos B."/>
            <person name="Lipzen A."/>
            <person name="Chen C."/>
            <person name="Yanf M."/>
            <person name="Daum C."/>
            <person name="Ng V."/>
            <person name="Clum A."/>
            <person name="Ohm R."/>
            <person name="Martin F."/>
            <person name="Silar P."/>
            <person name="Natvig D."/>
            <person name="Lalanne C."/>
            <person name="Gautier V."/>
            <person name="Ament-Velasquez S.L."/>
            <person name="Kruys A."/>
            <person name="Hutchinson M.I."/>
            <person name="Powell A.J."/>
            <person name="Barry K."/>
            <person name="Miller A.N."/>
            <person name="Grigoriev I.V."/>
            <person name="Debuchy R."/>
            <person name="Gladieux P."/>
            <person name="Thoren M.H."/>
            <person name="Johannesson H."/>
        </authorList>
    </citation>
    <scope>NUCLEOTIDE SEQUENCE</scope>
    <source>
        <strain evidence="2">CBS 990.96</strain>
    </source>
</reference>
<evidence type="ECO:0000256" key="1">
    <source>
        <dbReference type="SAM" id="SignalP"/>
    </source>
</evidence>
<dbReference type="AlphaFoldDB" id="A0AAN7BWH2"/>
<proteinExistence type="predicted"/>
<accession>A0AAN7BWH2</accession>
<dbReference type="Gene3D" id="3.40.390.10">
    <property type="entry name" value="Collagenase (Catalytic Domain)"/>
    <property type="match status" value="1"/>
</dbReference>
<dbReference type="GO" id="GO:0008237">
    <property type="term" value="F:metallopeptidase activity"/>
    <property type="evidence" value="ECO:0007669"/>
    <property type="project" value="InterPro"/>
</dbReference>
<keyword evidence="3" id="KW-1185">Reference proteome</keyword>
<reference evidence="2" key="1">
    <citation type="journal article" date="2023" name="Mol. Phylogenet. Evol.">
        <title>Genome-scale phylogeny and comparative genomics of the fungal order Sordariales.</title>
        <authorList>
            <person name="Hensen N."/>
            <person name="Bonometti L."/>
            <person name="Westerberg I."/>
            <person name="Brannstrom I.O."/>
            <person name="Guillou S."/>
            <person name="Cros-Aarteil S."/>
            <person name="Calhoun S."/>
            <person name="Haridas S."/>
            <person name="Kuo A."/>
            <person name="Mondo S."/>
            <person name="Pangilinan J."/>
            <person name="Riley R."/>
            <person name="LaButti K."/>
            <person name="Andreopoulos B."/>
            <person name="Lipzen A."/>
            <person name="Chen C."/>
            <person name="Yan M."/>
            <person name="Daum C."/>
            <person name="Ng V."/>
            <person name="Clum A."/>
            <person name="Steindorff A."/>
            <person name="Ohm R.A."/>
            <person name="Martin F."/>
            <person name="Silar P."/>
            <person name="Natvig D.O."/>
            <person name="Lalanne C."/>
            <person name="Gautier V."/>
            <person name="Ament-Velasquez S.L."/>
            <person name="Kruys A."/>
            <person name="Hutchinson M.I."/>
            <person name="Powell A.J."/>
            <person name="Barry K."/>
            <person name="Miller A.N."/>
            <person name="Grigoriev I.V."/>
            <person name="Debuchy R."/>
            <person name="Gladieux P."/>
            <person name="Hiltunen Thoren M."/>
            <person name="Johannesson H."/>
        </authorList>
    </citation>
    <scope>NUCLEOTIDE SEQUENCE</scope>
    <source>
        <strain evidence="2">CBS 990.96</strain>
    </source>
</reference>
<evidence type="ECO:0000313" key="3">
    <source>
        <dbReference type="Proteomes" id="UP001301958"/>
    </source>
</evidence>
<evidence type="ECO:0000313" key="2">
    <source>
        <dbReference type="EMBL" id="KAK4230727.1"/>
    </source>
</evidence>
<feature type="chain" id="PRO_5042912988" description="Lysine-specific metallo-endopeptidase domain-containing protein" evidence="1">
    <location>
        <begin position="21"/>
        <end position="335"/>
    </location>
</feature>
<dbReference type="InterPro" id="IPR024079">
    <property type="entry name" value="MetalloPept_cat_dom_sf"/>
</dbReference>
<dbReference type="SUPFAM" id="SSF55486">
    <property type="entry name" value="Metalloproteases ('zincins'), catalytic domain"/>
    <property type="match status" value="1"/>
</dbReference>
<name>A0AAN7BWH2_9PEZI</name>
<dbReference type="EMBL" id="MU865297">
    <property type="protein sequence ID" value="KAK4230727.1"/>
    <property type="molecule type" value="Genomic_DNA"/>
</dbReference>
<gene>
    <name evidence="2" type="ORF">QBC38DRAFT_468667</name>
</gene>
<organism evidence="2 3">
    <name type="scientific">Podospora fimiseda</name>
    <dbReference type="NCBI Taxonomy" id="252190"/>
    <lineage>
        <taxon>Eukaryota</taxon>
        <taxon>Fungi</taxon>
        <taxon>Dikarya</taxon>
        <taxon>Ascomycota</taxon>
        <taxon>Pezizomycotina</taxon>
        <taxon>Sordariomycetes</taxon>
        <taxon>Sordariomycetidae</taxon>
        <taxon>Sordariales</taxon>
        <taxon>Podosporaceae</taxon>
        <taxon>Podospora</taxon>
    </lineage>
</organism>
<feature type="signal peptide" evidence="1">
    <location>
        <begin position="1"/>
        <end position="20"/>
    </location>
</feature>
<evidence type="ECO:0008006" key="4">
    <source>
        <dbReference type="Google" id="ProtNLM"/>
    </source>
</evidence>
<protein>
    <recommendedName>
        <fullName evidence="4">Lysine-specific metallo-endopeptidase domain-containing protein</fullName>
    </recommendedName>
</protein>